<evidence type="ECO:0000313" key="2">
    <source>
        <dbReference type="EMBL" id="OQN97561.1"/>
    </source>
</evidence>
<dbReference type="Pfam" id="PF26639">
    <property type="entry name" value="Het-6_barrel"/>
    <property type="match status" value="1"/>
</dbReference>
<dbReference type="InParanoid" id="A0A1V8SFE7"/>
<dbReference type="InterPro" id="IPR010730">
    <property type="entry name" value="HET"/>
</dbReference>
<feature type="domain" description="Heterokaryon incompatibility" evidence="1">
    <location>
        <begin position="53"/>
        <end position="234"/>
    </location>
</feature>
<evidence type="ECO:0000313" key="3">
    <source>
        <dbReference type="Proteomes" id="UP000192596"/>
    </source>
</evidence>
<keyword evidence="3" id="KW-1185">Reference proteome</keyword>
<dbReference type="InterPro" id="IPR052895">
    <property type="entry name" value="HetReg/Transcr_Mod"/>
</dbReference>
<dbReference type="PANTHER" id="PTHR24148:SF73">
    <property type="entry name" value="HET DOMAIN PROTEIN (AFU_ORTHOLOGUE AFUA_8G01020)"/>
    <property type="match status" value="1"/>
</dbReference>
<dbReference type="STRING" id="1507870.A0A1V8SFE7"/>
<sequence>MAALGPALTCYVYSPLLPRHTRLLKYTAAAPEAPQVLNLAIVTCALHDFCRPYIALSYTWDAPITVDDESVGLESETSEVLIESVTGAPSTIEIRQNLYDALQTLGPAMLRKKRDDGVSHIWIDAICINQDDAEERSQQVALMGKIYSSALSVWAWLGAADETTTAVAWLHTEVWAAMDESTKSDPWAEENMSISNEGVRFPKRDILVNRIQIQSLFRFYSRRRLLNRLWVVQELVLGHDVLLWIDTHPVSMAGFEFWLSLVTEIMPFNFFKLHAGAIGNELKDATQNLRAFRVTTELATQHRAGGPSDPARRILLQEAYGAGLSEAKTCVAYLIYLLAITGNHDSKDPRDKLCGILGMVQPFWPSSGTLLIEPSYATPVEQVYYELATWCMYIHSSLCVLSLVVRNPGATASELPSWVPNLAARGTDAPEDLQRFSIAKKGSGGYEAFHANGPIRSRKPCFRVDGMSLFARGHMLATIESLSVSLPVLEVLKIPADDTADDILCELQLLEFMMLCCTSNSPYTHGGYFGGQEIIAAVVGCTQLGVDYNEDGGRVAFLAHMMCLLSKFYMRARPEELALAIRHRCMVMLEERTDIFGTEVLKQMRDIDTKDAVKRSEHSDTDTVQVVFQTNLDDNMASRRMFQTNTRLFGLAHVSALPDDEVWILSDAKVPFLLRPLSDESGRYSLVGEAYVHGAMYGEFVDEDDQEMLWETVEIV</sequence>
<organism evidence="2 3">
    <name type="scientific">Cryoendolithus antarcticus</name>
    <dbReference type="NCBI Taxonomy" id="1507870"/>
    <lineage>
        <taxon>Eukaryota</taxon>
        <taxon>Fungi</taxon>
        <taxon>Dikarya</taxon>
        <taxon>Ascomycota</taxon>
        <taxon>Pezizomycotina</taxon>
        <taxon>Dothideomycetes</taxon>
        <taxon>Dothideomycetidae</taxon>
        <taxon>Cladosporiales</taxon>
        <taxon>Cladosporiaceae</taxon>
        <taxon>Cryoendolithus</taxon>
    </lineage>
</organism>
<protein>
    <recommendedName>
        <fullName evidence="1">Heterokaryon incompatibility domain-containing protein</fullName>
    </recommendedName>
</protein>
<dbReference type="PANTHER" id="PTHR24148">
    <property type="entry name" value="ANKYRIN REPEAT DOMAIN-CONTAINING PROTEIN 39 HOMOLOG-RELATED"/>
    <property type="match status" value="1"/>
</dbReference>
<dbReference type="AlphaFoldDB" id="A0A1V8SFE7"/>
<comment type="caution">
    <text evidence="2">The sequence shown here is derived from an EMBL/GenBank/DDBJ whole genome shotgun (WGS) entry which is preliminary data.</text>
</comment>
<gene>
    <name evidence="2" type="ORF">B0A48_16715</name>
</gene>
<reference evidence="3" key="1">
    <citation type="submission" date="2017-03" db="EMBL/GenBank/DDBJ databases">
        <title>Genomes of endolithic fungi from Antarctica.</title>
        <authorList>
            <person name="Coleine C."/>
            <person name="Masonjones S."/>
            <person name="Stajich J.E."/>
        </authorList>
    </citation>
    <scope>NUCLEOTIDE SEQUENCE [LARGE SCALE GENOMIC DNA]</scope>
    <source>
        <strain evidence="3">CCFEE 5527</strain>
    </source>
</reference>
<accession>A0A1V8SFE7</accession>
<name>A0A1V8SFE7_9PEZI</name>
<evidence type="ECO:0000259" key="1">
    <source>
        <dbReference type="Pfam" id="PF06985"/>
    </source>
</evidence>
<dbReference type="Pfam" id="PF06985">
    <property type="entry name" value="HET"/>
    <property type="match status" value="1"/>
</dbReference>
<dbReference type="Proteomes" id="UP000192596">
    <property type="component" value="Unassembled WGS sequence"/>
</dbReference>
<dbReference type="EMBL" id="NAJO01000053">
    <property type="protein sequence ID" value="OQN97561.1"/>
    <property type="molecule type" value="Genomic_DNA"/>
</dbReference>
<proteinExistence type="predicted"/>
<dbReference type="OrthoDB" id="2157530at2759"/>